<feature type="transmembrane region" description="Helical" evidence="8">
    <location>
        <begin position="208"/>
        <end position="228"/>
    </location>
</feature>
<feature type="transmembrane region" description="Helical" evidence="8">
    <location>
        <begin position="307"/>
        <end position="330"/>
    </location>
</feature>
<keyword evidence="6 8" id="KW-0472">Membrane</keyword>
<evidence type="ECO:0000256" key="3">
    <source>
        <dbReference type="ARBA" id="ARBA00022475"/>
    </source>
</evidence>
<feature type="transmembrane region" description="Helical" evidence="8">
    <location>
        <begin position="240"/>
        <end position="259"/>
    </location>
</feature>
<sequence>MRPPAAAVRPGLRLALLGLAGLITALDFTIVYVALPEIAAEVGFSPHGLQWVVSAYAVVYGGFLLLGGRAADLVGRRRVFVTGLLLYGAGSLLGGLAPSPELLIAARVVQGLGGAALFPATLSLVTSLFAEGPARNRALTVWAVSGAAGLSLGALAGGVLTGAFGWEAVFYVNVPLVALCAAGAFRLLPGGAGDGERGGRLGGERATFDVPGAVLSTAGITLLVFAVAQGPEWGWTSPGVLGAAGAAALLLAAFAAVEARTAAPLMPLRLFRHRSLGPAMLAILAFGATLQAVPYFLTLFYQLVLGYSALATGLAFLTPTLSITVGNLAGERLVARIGTRSALVAGFALGGAGAALTALATGPDGSFAGGLAGVAVYGLGCGITFNTMWIAAASGIAPHEQGTASGMASTVLQAATGGGLAVLVAVAGRSTAGRTGEALRVATADGLRAVFWWIAAGAVLGAVASLTVPKPAKSP</sequence>
<dbReference type="PROSITE" id="PS50850">
    <property type="entry name" value="MFS"/>
    <property type="match status" value="1"/>
</dbReference>
<keyword evidence="4 8" id="KW-0812">Transmembrane</keyword>
<evidence type="ECO:0000256" key="2">
    <source>
        <dbReference type="ARBA" id="ARBA00022448"/>
    </source>
</evidence>
<dbReference type="InterPro" id="IPR020846">
    <property type="entry name" value="MFS_dom"/>
</dbReference>
<evidence type="ECO:0000256" key="1">
    <source>
        <dbReference type="ARBA" id="ARBA00004651"/>
    </source>
</evidence>
<dbReference type="Gene3D" id="1.20.1720.10">
    <property type="entry name" value="Multidrug resistance protein D"/>
    <property type="match status" value="1"/>
</dbReference>
<dbReference type="InterPro" id="IPR011701">
    <property type="entry name" value="MFS"/>
</dbReference>
<feature type="transmembrane region" description="Helical" evidence="8">
    <location>
        <begin position="411"/>
        <end position="430"/>
    </location>
</feature>
<accession>A0ABR7S845</accession>
<comment type="subcellular location">
    <subcellularLocation>
        <location evidence="1">Cell membrane</location>
        <topology evidence="1">Multi-pass membrane protein</topology>
    </subcellularLocation>
</comment>
<evidence type="ECO:0000313" key="10">
    <source>
        <dbReference type="EMBL" id="MBC9711588.1"/>
    </source>
</evidence>
<keyword evidence="7" id="KW-0046">Antibiotic resistance</keyword>
<keyword evidence="3" id="KW-1003">Cell membrane</keyword>
<dbReference type="PANTHER" id="PTHR42718">
    <property type="entry name" value="MAJOR FACILITATOR SUPERFAMILY MULTIDRUG TRANSPORTER MFSC"/>
    <property type="match status" value="1"/>
</dbReference>
<dbReference type="InterPro" id="IPR036259">
    <property type="entry name" value="MFS_trans_sf"/>
</dbReference>
<feature type="transmembrane region" description="Helical" evidence="8">
    <location>
        <begin position="170"/>
        <end position="188"/>
    </location>
</feature>
<dbReference type="CDD" id="cd17321">
    <property type="entry name" value="MFS_MMR_MDR_like"/>
    <property type="match status" value="1"/>
</dbReference>
<evidence type="ECO:0000256" key="5">
    <source>
        <dbReference type="ARBA" id="ARBA00022989"/>
    </source>
</evidence>
<dbReference type="EMBL" id="JACTVJ010000002">
    <property type="protein sequence ID" value="MBC9711588.1"/>
    <property type="molecule type" value="Genomic_DNA"/>
</dbReference>
<evidence type="ECO:0000256" key="6">
    <source>
        <dbReference type="ARBA" id="ARBA00023136"/>
    </source>
</evidence>
<evidence type="ECO:0000313" key="11">
    <source>
        <dbReference type="Proteomes" id="UP000642284"/>
    </source>
</evidence>
<feature type="transmembrane region" description="Helical" evidence="8">
    <location>
        <begin position="141"/>
        <end position="164"/>
    </location>
</feature>
<feature type="transmembrane region" description="Helical" evidence="8">
    <location>
        <begin position="109"/>
        <end position="129"/>
    </location>
</feature>
<feature type="transmembrane region" description="Helical" evidence="8">
    <location>
        <begin position="342"/>
        <end position="361"/>
    </location>
</feature>
<feature type="domain" description="Major facilitator superfamily (MFS) profile" evidence="9">
    <location>
        <begin position="13"/>
        <end position="473"/>
    </location>
</feature>
<dbReference type="Proteomes" id="UP000642284">
    <property type="component" value="Unassembled WGS sequence"/>
</dbReference>
<feature type="transmembrane region" description="Helical" evidence="8">
    <location>
        <begin position="79"/>
        <end position="97"/>
    </location>
</feature>
<name>A0ABR7S845_9ACTN</name>
<keyword evidence="2" id="KW-0813">Transport</keyword>
<feature type="transmembrane region" description="Helical" evidence="8">
    <location>
        <begin position="279"/>
        <end position="301"/>
    </location>
</feature>
<comment type="caution">
    <text evidence="10">The sequence shown here is derived from an EMBL/GenBank/DDBJ whole genome shotgun (WGS) entry which is preliminary data.</text>
</comment>
<reference evidence="10 11" key="1">
    <citation type="submission" date="2020-08" db="EMBL/GenBank/DDBJ databases">
        <title>Genemic of Streptomyces polyaspartic.</title>
        <authorList>
            <person name="Liu W."/>
        </authorList>
    </citation>
    <scope>NUCLEOTIDE SEQUENCE [LARGE SCALE GENOMIC DNA]</scope>
    <source>
        <strain evidence="10 11">TRM66268-LWL</strain>
    </source>
</reference>
<protein>
    <submittedName>
        <fullName evidence="10">MFS transporter</fullName>
    </submittedName>
</protein>
<dbReference type="PANTHER" id="PTHR42718:SF46">
    <property type="entry name" value="BLR6921 PROTEIN"/>
    <property type="match status" value="1"/>
</dbReference>
<keyword evidence="11" id="KW-1185">Reference proteome</keyword>
<proteinExistence type="predicted"/>
<keyword evidence="5 8" id="KW-1133">Transmembrane helix</keyword>
<evidence type="ECO:0000259" key="9">
    <source>
        <dbReference type="PROSITE" id="PS50850"/>
    </source>
</evidence>
<gene>
    <name evidence="10" type="ORF">H9Y04_03260</name>
</gene>
<feature type="transmembrane region" description="Helical" evidence="8">
    <location>
        <begin position="450"/>
        <end position="468"/>
    </location>
</feature>
<dbReference type="SUPFAM" id="SSF103473">
    <property type="entry name" value="MFS general substrate transporter"/>
    <property type="match status" value="1"/>
</dbReference>
<feature type="transmembrane region" description="Helical" evidence="8">
    <location>
        <begin position="47"/>
        <end position="67"/>
    </location>
</feature>
<evidence type="ECO:0000256" key="8">
    <source>
        <dbReference type="SAM" id="Phobius"/>
    </source>
</evidence>
<dbReference type="InterPro" id="IPR005829">
    <property type="entry name" value="Sugar_transporter_CS"/>
</dbReference>
<dbReference type="Pfam" id="PF07690">
    <property type="entry name" value="MFS_1"/>
    <property type="match status" value="1"/>
</dbReference>
<feature type="transmembrane region" description="Helical" evidence="8">
    <location>
        <begin position="367"/>
        <end position="390"/>
    </location>
</feature>
<feature type="transmembrane region" description="Helical" evidence="8">
    <location>
        <begin position="12"/>
        <end position="35"/>
    </location>
</feature>
<dbReference type="PROSITE" id="PS00216">
    <property type="entry name" value="SUGAR_TRANSPORT_1"/>
    <property type="match status" value="1"/>
</dbReference>
<dbReference type="Gene3D" id="1.20.1250.20">
    <property type="entry name" value="MFS general substrate transporter like domains"/>
    <property type="match status" value="1"/>
</dbReference>
<organism evidence="10 11">
    <name type="scientific">Streptomyces polyasparticus</name>
    <dbReference type="NCBI Taxonomy" id="2767826"/>
    <lineage>
        <taxon>Bacteria</taxon>
        <taxon>Bacillati</taxon>
        <taxon>Actinomycetota</taxon>
        <taxon>Actinomycetes</taxon>
        <taxon>Kitasatosporales</taxon>
        <taxon>Streptomycetaceae</taxon>
        <taxon>Streptomyces</taxon>
    </lineage>
</organism>
<evidence type="ECO:0000256" key="4">
    <source>
        <dbReference type="ARBA" id="ARBA00022692"/>
    </source>
</evidence>
<evidence type="ECO:0000256" key="7">
    <source>
        <dbReference type="ARBA" id="ARBA00023251"/>
    </source>
</evidence>